<evidence type="ECO:0000256" key="8">
    <source>
        <dbReference type="PROSITE-ProRule" id="PRU00169"/>
    </source>
</evidence>
<dbReference type="InterPro" id="IPR036388">
    <property type="entry name" value="WH-like_DNA-bd_sf"/>
</dbReference>
<dbReference type="Gene3D" id="3.40.50.2300">
    <property type="match status" value="1"/>
</dbReference>
<comment type="function">
    <text evidence="7">May play the central regulatory role in sporulation. It may be an element of the effector pathway responsible for the activation of sporulation genes in response to nutritional stress. Spo0A may act in concert with spo0H (a sigma factor) to control the expression of some genes that are critical to the sporulation process.</text>
</comment>
<feature type="DNA-binding region" description="OmpR/PhoB-type" evidence="9">
    <location>
        <begin position="127"/>
        <end position="225"/>
    </location>
</feature>
<dbReference type="PANTHER" id="PTHR48111:SF22">
    <property type="entry name" value="REGULATOR OF RPOS"/>
    <property type="match status" value="1"/>
</dbReference>
<dbReference type="InterPro" id="IPR011006">
    <property type="entry name" value="CheY-like_superfamily"/>
</dbReference>
<gene>
    <name evidence="12" type="ORF">I6U51_04835</name>
</gene>
<dbReference type="RefSeq" id="WP_211141460.1">
    <property type="nucleotide sequence ID" value="NZ_JAEEGB010000005.1"/>
</dbReference>
<keyword evidence="6" id="KW-0804">Transcription</keyword>
<evidence type="ECO:0000256" key="5">
    <source>
        <dbReference type="ARBA" id="ARBA00023125"/>
    </source>
</evidence>
<feature type="modified residue" description="4-aspartylphosphate" evidence="8">
    <location>
        <position position="54"/>
    </location>
</feature>
<dbReference type="PROSITE" id="PS51755">
    <property type="entry name" value="OMPR_PHOB"/>
    <property type="match status" value="1"/>
</dbReference>
<evidence type="ECO:0000313" key="12">
    <source>
        <dbReference type="EMBL" id="MBI6872034.1"/>
    </source>
</evidence>
<dbReference type="GO" id="GO:0005829">
    <property type="term" value="C:cytosol"/>
    <property type="evidence" value="ECO:0007669"/>
    <property type="project" value="TreeGrafter"/>
</dbReference>
<dbReference type="AlphaFoldDB" id="A0A934HV98"/>
<reference evidence="12" key="1">
    <citation type="submission" date="2020-12" db="EMBL/GenBank/DDBJ databases">
        <title>Clostridium thailandense sp. nov., a novel acetogenic bacterium isolated from peat land soil in Thailand.</title>
        <authorList>
            <person name="Chaikitkaew S."/>
            <person name="Birkeland N.K."/>
        </authorList>
    </citation>
    <scope>NUCLEOTIDE SEQUENCE</scope>
    <source>
        <strain evidence="12">DSM 17425</strain>
    </source>
</reference>
<keyword evidence="2 8" id="KW-0597">Phosphoprotein</keyword>
<dbReference type="PANTHER" id="PTHR48111">
    <property type="entry name" value="REGULATOR OF RPOS"/>
    <property type="match status" value="1"/>
</dbReference>
<evidence type="ECO:0000256" key="9">
    <source>
        <dbReference type="PROSITE-ProRule" id="PRU01091"/>
    </source>
</evidence>
<dbReference type="SMART" id="SM00862">
    <property type="entry name" value="Trans_reg_C"/>
    <property type="match status" value="1"/>
</dbReference>
<dbReference type="PROSITE" id="PS50110">
    <property type="entry name" value="RESPONSE_REGULATORY"/>
    <property type="match status" value="1"/>
</dbReference>
<dbReference type="EMBL" id="JAEEGB010000005">
    <property type="protein sequence ID" value="MBI6872034.1"/>
    <property type="molecule type" value="Genomic_DNA"/>
</dbReference>
<dbReference type="GO" id="GO:0000976">
    <property type="term" value="F:transcription cis-regulatory region binding"/>
    <property type="evidence" value="ECO:0007669"/>
    <property type="project" value="TreeGrafter"/>
</dbReference>
<keyword evidence="3" id="KW-0902">Two-component regulatory system</keyword>
<evidence type="ECO:0000256" key="3">
    <source>
        <dbReference type="ARBA" id="ARBA00023012"/>
    </source>
</evidence>
<name>A0A934HV98_9CLOT</name>
<comment type="caution">
    <text evidence="12">The sequence shown here is derived from an EMBL/GenBank/DDBJ whole genome shotgun (WGS) entry which is preliminary data.</text>
</comment>
<feature type="domain" description="Response regulatory" evidence="10">
    <location>
        <begin position="5"/>
        <end position="118"/>
    </location>
</feature>
<accession>A0A934HV98</accession>
<feature type="domain" description="OmpR/PhoB-type" evidence="11">
    <location>
        <begin position="127"/>
        <end position="225"/>
    </location>
</feature>
<organism evidence="12 13">
    <name type="scientific">Clostridium aciditolerans</name>
    <dbReference type="NCBI Taxonomy" id="339861"/>
    <lineage>
        <taxon>Bacteria</taxon>
        <taxon>Bacillati</taxon>
        <taxon>Bacillota</taxon>
        <taxon>Clostridia</taxon>
        <taxon>Eubacteriales</taxon>
        <taxon>Clostridiaceae</taxon>
        <taxon>Clostridium</taxon>
    </lineage>
</organism>
<dbReference type="GO" id="GO:0006355">
    <property type="term" value="P:regulation of DNA-templated transcription"/>
    <property type="evidence" value="ECO:0007669"/>
    <property type="project" value="InterPro"/>
</dbReference>
<dbReference type="InterPro" id="IPR001789">
    <property type="entry name" value="Sig_transdc_resp-reg_receiver"/>
</dbReference>
<dbReference type="Pfam" id="PF00486">
    <property type="entry name" value="Trans_reg_C"/>
    <property type="match status" value="1"/>
</dbReference>
<sequence length="230" mass="26729">MNNYKILVIEDEESIASFIQLELNHEGYIADVAFDGIEGLNKVKKNTYDLIILDIMLPGINGIEVCRKVRQFSDIPIIMLTAKDDVSDKITGLDMGADDYMTKPFIIDELFARIRANLRRKNDENSKSILKAKDLIMDLDKHQVTRSGRHIELRKKEYDLLEYLLINKEIVINRDQILEKVWGYEYFGDTNVVDVNIRYLRSKVDDPFEDKLIQTVRGVGYTIREHGNEK</sequence>
<dbReference type="SMART" id="SM00448">
    <property type="entry name" value="REC"/>
    <property type="match status" value="1"/>
</dbReference>
<proteinExistence type="predicted"/>
<evidence type="ECO:0000256" key="7">
    <source>
        <dbReference type="ARBA" id="ARBA00024867"/>
    </source>
</evidence>
<keyword evidence="5 9" id="KW-0238">DNA-binding</keyword>
<dbReference type="FunFam" id="1.10.10.10:FF:000005">
    <property type="entry name" value="Two-component system response regulator"/>
    <property type="match status" value="1"/>
</dbReference>
<evidence type="ECO:0000259" key="11">
    <source>
        <dbReference type="PROSITE" id="PS51755"/>
    </source>
</evidence>
<dbReference type="Gene3D" id="6.10.250.690">
    <property type="match status" value="1"/>
</dbReference>
<evidence type="ECO:0000256" key="1">
    <source>
        <dbReference type="ARBA" id="ARBA00018672"/>
    </source>
</evidence>
<dbReference type="CDD" id="cd00383">
    <property type="entry name" value="trans_reg_C"/>
    <property type="match status" value="1"/>
</dbReference>
<dbReference type="GO" id="GO:0000156">
    <property type="term" value="F:phosphorelay response regulator activity"/>
    <property type="evidence" value="ECO:0007669"/>
    <property type="project" value="TreeGrafter"/>
</dbReference>
<evidence type="ECO:0000259" key="10">
    <source>
        <dbReference type="PROSITE" id="PS50110"/>
    </source>
</evidence>
<keyword evidence="4" id="KW-0805">Transcription regulation</keyword>
<protein>
    <recommendedName>
        <fullName evidence="1">Stage 0 sporulation protein A homolog</fullName>
    </recommendedName>
</protein>
<dbReference type="InterPro" id="IPR001867">
    <property type="entry name" value="OmpR/PhoB-type_DNA-bd"/>
</dbReference>
<evidence type="ECO:0000256" key="4">
    <source>
        <dbReference type="ARBA" id="ARBA00023015"/>
    </source>
</evidence>
<dbReference type="Gene3D" id="1.10.10.10">
    <property type="entry name" value="Winged helix-like DNA-binding domain superfamily/Winged helix DNA-binding domain"/>
    <property type="match status" value="1"/>
</dbReference>
<dbReference type="GO" id="GO:0032993">
    <property type="term" value="C:protein-DNA complex"/>
    <property type="evidence" value="ECO:0007669"/>
    <property type="project" value="TreeGrafter"/>
</dbReference>
<evidence type="ECO:0000256" key="2">
    <source>
        <dbReference type="ARBA" id="ARBA00022553"/>
    </source>
</evidence>
<dbReference type="Proteomes" id="UP000622687">
    <property type="component" value="Unassembled WGS sequence"/>
</dbReference>
<evidence type="ECO:0000313" key="13">
    <source>
        <dbReference type="Proteomes" id="UP000622687"/>
    </source>
</evidence>
<dbReference type="FunFam" id="3.40.50.2300:FF:000001">
    <property type="entry name" value="DNA-binding response regulator PhoB"/>
    <property type="match status" value="1"/>
</dbReference>
<dbReference type="SUPFAM" id="SSF52172">
    <property type="entry name" value="CheY-like"/>
    <property type="match status" value="1"/>
</dbReference>
<dbReference type="Pfam" id="PF00072">
    <property type="entry name" value="Response_reg"/>
    <property type="match status" value="1"/>
</dbReference>
<keyword evidence="13" id="KW-1185">Reference proteome</keyword>
<dbReference type="CDD" id="cd17574">
    <property type="entry name" value="REC_OmpR"/>
    <property type="match status" value="1"/>
</dbReference>
<dbReference type="InterPro" id="IPR039420">
    <property type="entry name" value="WalR-like"/>
</dbReference>
<evidence type="ECO:0000256" key="6">
    <source>
        <dbReference type="ARBA" id="ARBA00023163"/>
    </source>
</evidence>